<reference evidence="3" key="1">
    <citation type="journal article" date="2014" name="Int. J. Syst. Evol. Microbiol.">
        <title>Complete genome sequence of Corynebacterium casei LMG S-19264T (=DSM 44701T), isolated from a smear-ripened cheese.</title>
        <authorList>
            <consortium name="US DOE Joint Genome Institute (JGI-PGF)"/>
            <person name="Walter F."/>
            <person name="Albersmeier A."/>
            <person name="Kalinowski J."/>
            <person name="Ruckert C."/>
        </authorList>
    </citation>
    <scope>NUCLEOTIDE SEQUENCE</scope>
    <source>
        <strain evidence="3">CGMCC 1.15758</strain>
    </source>
</reference>
<feature type="transmembrane region" description="Helical" evidence="2">
    <location>
        <begin position="55"/>
        <end position="78"/>
    </location>
</feature>
<evidence type="ECO:0008006" key="5">
    <source>
        <dbReference type="Google" id="ProtNLM"/>
    </source>
</evidence>
<feature type="compositionally biased region" description="Basic and acidic residues" evidence="1">
    <location>
        <begin position="33"/>
        <end position="43"/>
    </location>
</feature>
<dbReference type="RefSeq" id="WP_117002200.1">
    <property type="nucleotide sequence ID" value="NZ_BMJS01000009.1"/>
</dbReference>
<sequence length="422" mass="47040">MSEKRNQEDNDADLAKTTVAAKKNDENVIVNNPKEEPKAAKKSSKENKISCWRGYIAIVVVVFVFAVLGLAASMFALYKQQNYNQTLQKLESVVITPVKTDDTAAKLLQSKLDAQTVKLDNQAKMIDELTAKQVSQQNKANEVTEALKANQLNQVQLSQNVAQLKQSYLLPSSELSQQIQQMHKQAVVINLQFAKQAWQVLGSKAQSLFFLNQAKTLLMNVDGAAKWMPALDALMTQINNEPSIDESLIKINNLQQLLSSLHIQSPLTLAKNNYSGNNDLNEMNQQNQKNNWQDALSHSWQQMKSLIQVEKIKPQDQLLLSQHAQMTVLAGLYQLIWQLKLAVINNNSQMLAEVKAQFKQTLEQYFKADDSSKKMVTALAAINAVNVDVINSDIDALTNAILKGGNLSNKDIPVTQTKGNQP</sequence>
<accession>A0A8J3E8S6</accession>
<feature type="region of interest" description="Disordered" evidence="1">
    <location>
        <begin position="1"/>
        <end position="43"/>
    </location>
</feature>
<gene>
    <name evidence="3" type="ORF">GCM10010995_11190</name>
</gene>
<dbReference type="AlphaFoldDB" id="A0A8J3E8S6"/>
<keyword evidence="2" id="KW-0812">Transmembrane</keyword>
<dbReference type="EMBL" id="BMJS01000009">
    <property type="protein sequence ID" value="GGF95699.1"/>
    <property type="molecule type" value="Genomic_DNA"/>
</dbReference>
<keyword evidence="4" id="KW-1185">Reference proteome</keyword>
<keyword evidence="2" id="KW-1133">Transmembrane helix</keyword>
<keyword evidence="2" id="KW-0472">Membrane</keyword>
<evidence type="ECO:0000256" key="2">
    <source>
        <dbReference type="SAM" id="Phobius"/>
    </source>
</evidence>
<comment type="caution">
    <text evidence="3">The sequence shown here is derived from an EMBL/GenBank/DDBJ whole genome shotgun (WGS) entry which is preliminary data.</text>
</comment>
<evidence type="ECO:0000313" key="3">
    <source>
        <dbReference type="EMBL" id="GGF95699.1"/>
    </source>
</evidence>
<proteinExistence type="predicted"/>
<organism evidence="3 4">
    <name type="scientific">Cysteiniphilum litorale</name>
    <dbReference type="NCBI Taxonomy" id="2056700"/>
    <lineage>
        <taxon>Bacteria</taxon>
        <taxon>Pseudomonadati</taxon>
        <taxon>Pseudomonadota</taxon>
        <taxon>Gammaproteobacteria</taxon>
        <taxon>Thiotrichales</taxon>
        <taxon>Fastidiosibacteraceae</taxon>
        <taxon>Cysteiniphilum</taxon>
    </lineage>
</organism>
<evidence type="ECO:0000256" key="1">
    <source>
        <dbReference type="SAM" id="MobiDB-lite"/>
    </source>
</evidence>
<reference evidence="3" key="2">
    <citation type="submission" date="2020-09" db="EMBL/GenBank/DDBJ databases">
        <authorList>
            <person name="Sun Q."/>
            <person name="Zhou Y."/>
        </authorList>
    </citation>
    <scope>NUCLEOTIDE SEQUENCE</scope>
    <source>
        <strain evidence="3">CGMCC 1.15758</strain>
    </source>
</reference>
<dbReference type="OrthoDB" id="5624079at2"/>
<dbReference type="Proteomes" id="UP000636949">
    <property type="component" value="Unassembled WGS sequence"/>
</dbReference>
<name>A0A8J3E8S6_9GAMM</name>
<protein>
    <recommendedName>
        <fullName evidence="5">Uroporphyrinogen-III C-methyltransferase</fullName>
    </recommendedName>
</protein>
<evidence type="ECO:0000313" key="4">
    <source>
        <dbReference type="Proteomes" id="UP000636949"/>
    </source>
</evidence>